<dbReference type="InterPro" id="IPR039292">
    <property type="entry name" value="SICKLE"/>
</dbReference>
<dbReference type="GO" id="GO:0035196">
    <property type="term" value="P:miRNA processing"/>
    <property type="evidence" value="ECO:0007669"/>
    <property type="project" value="InterPro"/>
</dbReference>
<feature type="compositionally biased region" description="Low complexity" evidence="1">
    <location>
        <begin position="248"/>
        <end position="263"/>
    </location>
</feature>
<name>B9F069_ORYSJ</name>
<protein>
    <submittedName>
        <fullName evidence="2">Uncharacterized protein</fullName>
    </submittedName>
</protein>
<accession>B9F069</accession>
<feature type="region of interest" description="Disordered" evidence="1">
    <location>
        <begin position="140"/>
        <end position="284"/>
    </location>
</feature>
<feature type="compositionally biased region" description="Pro residues" evidence="1">
    <location>
        <begin position="186"/>
        <end position="210"/>
    </location>
</feature>
<dbReference type="GO" id="GO:0000398">
    <property type="term" value="P:mRNA splicing, via spliceosome"/>
    <property type="evidence" value="ECO:0007669"/>
    <property type="project" value="InterPro"/>
</dbReference>
<gene>
    <name evidence="2" type="ORF">OsJ_06871</name>
</gene>
<sequence>MSMTEATAAAGKNSFPARAPQEAPKGTTGRSISKGIRRPRKLRRLRLQQAGEPLCEALCRCRLVETGRNSVTTSPPSTFCYDYIYNSKAIEFYRGTHGFIKRGGYDPKKNVGYANLGKGEKESHLIPNFACLSGSGNYGSGYPPPHQHHMAPPPIHTPSRLSHDSPGGSPWRSPMQFQAPMSGYRGPPPGAPPPWSPHSGVPPPWNPHSAPPSQGLYPHPPSYGPRNYNPGQGGGRMNYGPRGRPDSPYGRGRGQNNYNNPGSRGRGGRDGSGTQNYSGWQDGRVRYHKSMTDDPWRDLQPIVGNIMIPRDGSKSWLPESLRAKKDTSDRGQVKPPSGLSLAEYLDLSFNEASNDT</sequence>
<reference evidence="2" key="2">
    <citation type="submission" date="2008-12" db="EMBL/GenBank/DDBJ databases">
        <title>Improved gene annotation of the rice (Oryza sativa) genomes.</title>
        <authorList>
            <person name="Wang J."/>
            <person name="Li R."/>
            <person name="Fan W."/>
            <person name="Huang Q."/>
            <person name="Zhang J."/>
            <person name="Zhou Y."/>
            <person name="Hu Y."/>
            <person name="Zi S."/>
            <person name="Li J."/>
            <person name="Ni P."/>
            <person name="Zheng H."/>
            <person name="Zhang Y."/>
            <person name="Zhao M."/>
            <person name="Hao Q."/>
            <person name="McDermott J."/>
            <person name="Samudrala R."/>
            <person name="Kristiansen K."/>
            <person name="Wong G.K.-S."/>
        </authorList>
    </citation>
    <scope>NUCLEOTIDE SEQUENCE</scope>
</reference>
<dbReference type="AlphaFoldDB" id="B9F069"/>
<feature type="region of interest" description="Disordered" evidence="1">
    <location>
        <begin position="1"/>
        <end position="41"/>
    </location>
</feature>
<dbReference type="EMBL" id="CM000139">
    <property type="protein sequence ID" value="EEE57061.1"/>
    <property type="molecule type" value="Genomic_DNA"/>
</dbReference>
<proteinExistence type="predicted"/>
<dbReference type="PANTHER" id="PTHR36054">
    <property type="entry name" value="PROTEIN SICKLE"/>
    <property type="match status" value="1"/>
</dbReference>
<dbReference type="PANTHER" id="PTHR36054:SF2">
    <property type="entry name" value="PROTEIN SICKLE"/>
    <property type="match status" value="1"/>
</dbReference>
<evidence type="ECO:0000256" key="1">
    <source>
        <dbReference type="SAM" id="MobiDB-lite"/>
    </source>
</evidence>
<feature type="compositionally biased region" description="Basic and acidic residues" evidence="1">
    <location>
        <begin position="321"/>
        <end position="332"/>
    </location>
</feature>
<evidence type="ECO:0000313" key="2">
    <source>
        <dbReference type="EMBL" id="EEE57061.1"/>
    </source>
</evidence>
<dbReference type="Proteomes" id="UP000007752">
    <property type="component" value="Chromosome 2"/>
</dbReference>
<feature type="region of interest" description="Disordered" evidence="1">
    <location>
        <begin position="310"/>
        <end position="339"/>
    </location>
</feature>
<reference evidence="2" key="1">
    <citation type="journal article" date="2005" name="PLoS Biol.">
        <title>The genomes of Oryza sativa: a history of duplications.</title>
        <authorList>
            <person name="Yu J."/>
            <person name="Wang J."/>
            <person name="Lin W."/>
            <person name="Li S."/>
            <person name="Li H."/>
            <person name="Zhou J."/>
            <person name="Ni P."/>
            <person name="Dong W."/>
            <person name="Hu S."/>
            <person name="Zeng C."/>
            <person name="Zhang J."/>
            <person name="Zhang Y."/>
            <person name="Li R."/>
            <person name="Xu Z."/>
            <person name="Li S."/>
            <person name="Li X."/>
            <person name="Zheng H."/>
            <person name="Cong L."/>
            <person name="Lin L."/>
            <person name="Yin J."/>
            <person name="Geng J."/>
            <person name="Li G."/>
            <person name="Shi J."/>
            <person name="Liu J."/>
            <person name="Lv H."/>
            <person name="Li J."/>
            <person name="Wang J."/>
            <person name="Deng Y."/>
            <person name="Ran L."/>
            <person name="Shi X."/>
            <person name="Wang X."/>
            <person name="Wu Q."/>
            <person name="Li C."/>
            <person name="Ren X."/>
            <person name="Wang J."/>
            <person name="Wang X."/>
            <person name="Li D."/>
            <person name="Liu D."/>
            <person name="Zhang X."/>
            <person name="Ji Z."/>
            <person name="Zhao W."/>
            <person name="Sun Y."/>
            <person name="Zhang Z."/>
            <person name="Bao J."/>
            <person name="Han Y."/>
            <person name="Dong L."/>
            <person name="Ji J."/>
            <person name="Chen P."/>
            <person name="Wu S."/>
            <person name="Liu J."/>
            <person name="Xiao Y."/>
            <person name="Bu D."/>
            <person name="Tan J."/>
            <person name="Yang L."/>
            <person name="Ye C."/>
            <person name="Zhang J."/>
            <person name="Xu J."/>
            <person name="Zhou Y."/>
            <person name="Yu Y."/>
            <person name="Zhang B."/>
            <person name="Zhuang S."/>
            <person name="Wei H."/>
            <person name="Liu B."/>
            <person name="Lei M."/>
            <person name="Yu H."/>
            <person name="Li Y."/>
            <person name="Xu H."/>
            <person name="Wei S."/>
            <person name="He X."/>
            <person name="Fang L."/>
            <person name="Zhang Z."/>
            <person name="Zhang Y."/>
            <person name="Huang X."/>
            <person name="Su Z."/>
            <person name="Tong W."/>
            <person name="Li J."/>
            <person name="Tong Z."/>
            <person name="Li S."/>
            <person name="Ye J."/>
            <person name="Wang L."/>
            <person name="Fang L."/>
            <person name="Lei T."/>
            <person name="Chen C."/>
            <person name="Chen H."/>
            <person name="Xu Z."/>
            <person name="Li H."/>
            <person name="Huang H."/>
            <person name="Zhang F."/>
            <person name="Xu H."/>
            <person name="Li N."/>
            <person name="Zhao C."/>
            <person name="Li S."/>
            <person name="Dong L."/>
            <person name="Huang Y."/>
            <person name="Li L."/>
            <person name="Xi Y."/>
            <person name="Qi Q."/>
            <person name="Li W."/>
            <person name="Zhang B."/>
            <person name="Hu W."/>
            <person name="Zhang Y."/>
            <person name="Tian X."/>
            <person name="Jiao Y."/>
            <person name="Liang X."/>
            <person name="Jin J."/>
            <person name="Gao L."/>
            <person name="Zheng W."/>
            <person name="Hao B."/>
            <person name="Liu S."/>
            <person name="Wang W."/>
            <person name="Yuan L."/>
            <person name="Cao M."/>
            <person name="McDermott J."/>
            <person name="Samudrala R."/>
            <person name="Wang J."/>
            <person name="Wong G.K."/>
            <person name="Yang H."/>
        </authorList>
    </citation>
    <scope>NUCLEOTIDE SEQUENCE [LARGE SCALE GENOMIC DNA]</scope>
</reference>
<organism evidence="2">
    <name type="scientific">Oryza sativa subsp. japonica</name>
    <name type="common">Rice</name>
    <dbReference type="NCBI Taxonomy" id="39947"/>
    <lineage>
        <taxon>Eukaryota</taxon>
        <taxon>Viridiplantae</taxon>
        <taxon>Streptophyta</taxon>
        <taxon>Embryophyta</taxon>
        <taxon>Tracheophyta</taxon>
        <taxon>Spermatophyta</taxon>
        <taxon>Magnoliopsida</taxon>
        <taxon>Liliopsida</taxon>
        <taxon>Poales</taxon>
        <taxon>Poaceae</taxon>
        <taxon>BOP clade</taxon>
        <taxon>Oryzoideae</taxon>
        <taxon>Oryzeae</taxon>
        <taxon>Oryzinae</taxon>
        <taxon>Oryza</taxon>
        <taxon>Oryza sativa</taxon>
    </lineage>
</organism>